<protein>
    <submittedName>
        <fullName evidence="13">Cu+-exporting ATPase</fullName>
    </submittedName>
</protein>
<gene>
    <name evidence="13" type="ORF">EDC90_10615</name>
</gene>
<dbReference type="Gene3D" id="3.40.50.1000">
    <property type="entry name" value="HAD superfamily/HAD-like"/>
    <property type="match status" value="1"/>
</dbReference>
<dbReference type="Pfam" id="PF00702">
    <property type="entry name" value="Hydrolase"/>
    <property type="match status" value="1"/>
</dbReference>
<dbReference type="InterPro" id="IPR018303">
    <property type="entry name" value="ATPase_P-typ_P_site"/>
</dbReference>
<evidence type="ECO:0000256" key="11">
    <source>
        <dbReference type="RuleBase" id="RU362081"/>
    </source>
</evidence>
<comment type="caution">
    <text evidence="13">The sequence shown here is derived from an EMBL/GenBank/DDBJ whole genome shotgun (WGS) entry which is preliminary data.</text>
</comment>
<dbReference type="GO" id="GO:0055070">
    <property type="term" value="P:copper ion homeostasis"/>
    <property type="evidence" value="ECO:0007669"/>
    <property type="project" value="TreeGrafter"/>
</dbReference>
<dbReference type="InterPro" id="IPR023214">
    <property type="entry name" value="HAD_sf"/>
</dbReference>
<reference evidence="13 14" key="1">
    <citation type="submission" date="2019-03" db="EMBL/GenBank/DDBJ databases">
        <title>Freshwater and sediment microbial communities from various areas in North America, analyzing microbe dynamics in response to fracking.</title>
        <authorList>
            <person name="Lamendella R."/>
        </authorList>
    </citation>
    <scope>NUCLEOTIDE SEQUENCE [LARGE SCALE GENOMIC DNA]</scope>
    <source>
        <strain evidence="13 14">175.2</strain>
    </source>
</reference>
<evidence type="ECO:0000256" key="1">
    <source>
        <dbReference type="ARBA" id="ARBA00004651"/>
    </source>
</evidence>
<keyword evidence="7 11" id="KW-0067">ATP-binding</keyword>
<comment type="subcellular location">
    <subcellularLocation>
        <location evidence="1">Cell membrane</location>
        <topology evidence="1">Multi-pass membrane protein</topology>
    </subcellularLocation>
</comment>
<feature type="transmembrane region" description="Helical" evidence="11">
    <location>
        <begin position="232"/>
        <end position="251"/>
    </location>
</feature>
<keyword evidence="10 11" id="KW-0472">Membrane</keyword>
<keyword evidence="9 11" id="KW-1133">Transmembrane helix</keyword>
<dbReference type="InterPro" id="IPR036412">
    <property type="entry name" value="HAD-like_sf"/>
</dbReference>
<dbReference type="NCBIfam" id="TIGR01494">
    <property type="entry name" value="ATPase_P-type"/>
    <property type="match status" value="1"/>
</dbReference>
<dbReference type="SUPFAM" id="SSF81665">
    <property type="entry name" value="Calcium ATPase, transmembrane domain M"/>
    <property type="match status" value="1"/>
</dbReference>
<sequence>MNDQVSHASHETESNIYACPMHPEVRQNGPGDCPKCGMHLVPEAELDSHAGHDHHGHDHNAGAAPADGRYDTVPEGYDGAVYTCPMHPQVRQVEHGSCPICGMGLELESGVPMDDGPNPELVDFTRRFWVGTVLTIPLLILTMGPYLGFPEVREIFGERATLWIELVLGTPVVLWCGWPFLVRGWNSFRTMNLNMFSLIGMGVIAAWLFSVVAVLAPGIFPDGFRDAEGHVGVYFEAAAVIVTLVLLGQVMELRAREGTGKAIRALLDMAAKTARVIRDDGSEEEIPLEDVQVGDRLRVRPGDKVPVDGVVLEGRSSVDESMISGEPVPVEKTEGDPLTGATINGTGSLVMEATRVGSDTMLAQIVEMVSNAQRSRAPIQKYADKVAGYFVPAVIGIALLSFIAWAIWGPAPALSYALISAVAVLIIACPCALGLATPMSIMTATGRGAQAGVLIKNAEALERFEKVDTLIVDKTGTLTMGKPQLVAVLPQPGHDEAEVLRLAASLERGSEHPLAEAIVRGAEERDVKMANADDFEAVTGKGVKGVVDGKAVALGNLAMIRDLGLEAGDLTAKANARRDEGETVMFVVLDGKIAGLVGVADPVKETTPAAIKDLHELGFRVIMATGDNERTAKAIGARLGIDEIRADVLPEDKARIIKELQQQGRKVAMAGDGVNDAPALAQADVGIAMGTGADVAIESAGITLVKGNLDGIVRARRLARATMRNIRQNLFFALIYNASGVPVAAGVLFPFFGILISPMFAAFAMSASSISVVLNSLRLRGAKI</sequence>
<dbReference type="InterPro" id="IPR023299">
    <property type="entry name" value="ATPase_P-typ_cyto_dom_N"/>
</dbReference>
<evidence type="ECO:0000256" key="3">
    <source>
        <dbReference type="ARBA" id="ARBA00022475"/>
    </source>
</evidence>
<comment type="similarity">
    <text evidence="2 11">Belongs to the cation transport ATPase (P-type) (TC 3.A.3) family. Type IB subfamily.</text>
</comment>
<dbReference type="PANTHER" id="PTHR43520">
    <property type="entry name" value="ATP7, ISOFORM B"/>
    <property type="match status" value="1"/>
</dbReference>
<keyword evidence="6 11" id="KW-0547">Nucleotide-binding</keyword>
<dbReference type="EMBL" id="SMAR01000061">
    <property type="protein sequence ID" value="TCT28467.1"/>
    <property type="molecule type" value="Genomic_DNA"/>
</dbReference>
<dbReference type="InterPro" id="IPR045800">
    <property type="entry name" value="HMBD"/>
</dbReference>
<dbReference type="InterPro" id="IPR008250">
    <property type="entry name" value="ATPase_P-typ_transduc_dom_A_sf"/>
</dbReference>
<dbReference type="Gene3D" id="3.40.1110.10">
    <property type="entry name" value="Calcium-transporting ATPase, cytoplasmic domain N"/>
    <property type="match status" value="1"/>
</dbReference>
<dbReference type="NCBIfam" id="TIGR01511">
    <property type="entry name" value="ATPase-IB1_Cu"/>
    <property type="match status" value="1"/>
</dbReference>
<feature type="transmembrane region" description="Helical" evidence="11">
    <location>
        <begin position="386"/>
        <end position="408"/>
    </location>
</feature>
<feature type="transmembrane region" description="Helical" evidence="11">
    <location>
        <begin position="758"/>
        <end position="777"/>
    </location>
</feature>
<dbReference type="InterPro" id="IPR059000">
    <property type="entry name" value="ATPase_P-type_domA"/>
</dbReference>
<evidence type="ECO:0000256" key="8">
    <source>
        <dbReference type="ARBA" id="ARBA00022967"/>
    </source>
</evidence>
<dbReference type="PANTHER" id="PTHR43520:SF8">
    <property type="entry name" value="P-TYPE CU(+) TRANSPORTER"/>
    <property type="match status" value="1"/>
</dbReference>
<dbReference type="InterPro" id="IPR027256">
    <property type="entry name" value="P-typ_ATPase_IB"/>
</dbReference>
<dbReference type="InterPro" id="IPR001757">
    <property type="entry name" value="P_typ_ATPase"/>
</dbReference>
<evidence type="ECO:0000256" key="4">
    <source>
        <dbReference type="ARBA" id="ARBA00022692"/>
    </source>
</evidence>
<keyword evidence="14" id="KW-1185">Reference proteome</keyword>
<organism evidence="13 14">
    <name type="scientific">Martelella mediterranea</name>
    <dbReference type="NCBI Taxonomy" id="293089"/>
    <lineage>
        <taxon>Bacteria</taxon>
        <taxon>Pseudomonadati</taxon>
        <taxon>Pseudomonadota</taxon>
        <taxon>Alphaproteobacteria</taxon>
        <taxon>Hyphomicrobiales</taxon>
        <taxon>Aurantimonadaceae</taxon>
        <taxon>Martelella</taxon>
    </lineage>
</organism>
<dbReference type="GO" id="GO:0005524">
    <property type="term" value="F:ATP binding"/>
    <property type="evidence" value="ECO:0007669"/>
    <property type="project" value="UniProtKB-UniRule"/>
</dbReference>
<dbReference type="InterPro" id="IPR023298">
    <property type="entry name" value="ATPase_P-typ_TM_dom_sf"/>
</dbReference>
<dbReference type="PRINTS" id="PR00119">
    <property type="entry name" value="CATATPASE"/>
</dbReference>
<dbReference type="Pfam" id="PF00122">
    <property type="entry name" value="E1-E2_ATPase"/>
    <property type="match status" value="1"/>
</dbReference>
<dbReference type="SFLD" id="SFLDS00003">
    <property type="entry name" value="Haloacid_Dehalogenase"/>
    <property type="match status" value="1"/>
</dbReference>
<keyword evidence="3 11" id="KW-1003">Cell membrane</keyword>
<feature type="transmembrane region" description="Helical" evidence="11">
    <location>
        <begin position="128"/>
        <end position="148"/>
    </location>
</feature>
<feature type="domain" description="C2H2-type" evidence="12">
    <location>
        <begin position="33"/>
        <end position="55"/>
    </location>
</feature>
<dbReference type="InterPro" id="IPR044492">
    <property type="entry name" value="P_typ_ATPase_HD_dom"/>
</dbReference>
<dbReference type="Pfam" id="PF19335">
    <property type="entry name" value="HMBD"/>
    <property type="match status" value="2"/>
</dbReference>
<evidence type="ECO:0000256" key="9">
    <source>
        <dbReference type="ARBA" id="ARBA00022989"/>
    </source>
</evidence>
<dbReference type="PROSITE" id="PS00154">
    <property type="entry name" value="ATPASE_E1_E2"/>
    <property type="match status" value="1"/>
</dbReference>
<dbReference type="CDD" id="cd02094">
    <property type="entry name" value="P-type_ATPase_Cu-like"/>
    <property type="match status" value="1"/>
</dbReference>
<dbReference type="GO" id="GO:0043682">
    <property type="term" value="F:P-type divalent copper transporter activity"/>
    <property type="evidence" value="ECO:0007669"/>
    <property type="project" value="TreeGrafter"/>
</dbReference>
<evidence type="ECO:0000256" key="10">
    <source>
        <dbReference type="ARBA" id="ARBA00023136"/>
    </source>
</evidence>
<feature type="transmembrane region" description="Helical" evidence="11">
    <location>
        <begin position="193"/>
        <end position="220"/>
    </location>
</feature>
<name>A0A4V2V330_9HYPH</name>
<dbReference type="SUPFAM" id="SSF56784">
    <property type="entry name" value="HAD-like"/>
    <property type="match status" value="1"/>
</dbReference>
<dbReference type="AlphaFoldDB" id="A0A4V2V330"/>
<dbReference type="GO" id="GO:0005886">
    <property type="term" value="C:plasma membrane"/>
    <property type="evidence" value="ECO:0007669"/>
    <property type="project" value="UniProtKB-SubCell"/>
</dbReference>
<evidence type="ECO:0000256" key="6">
    <source>
        <dbReference type="ARBA" id="ARBA00022741"/>
    </source>
</evidence>
<dbReference type="SUPFAM" id="SSF81653">
    <property type="entry name" value="Calcium ATPase, transduction domain A"/>
    <property type="match status" value="1"/>
</dbReference>
<dbReference type="PRINTS" id="PR00943">
    <property type="entry name" value="CUATPASE"/>
</dbReference>
<evidence type="ECO:0000259" key="12">
    <source>
        <dbReference type="PROSITE" id="PS00028"/>
    </source>
</evidence>
<evidence type="ECO:0000256" key="7">
    <source>
        <dbReference type="ARBA" id="ARBA00022840"/>
    </source>
</evidence>
<dbReference type="Gene3D" id="2.70.150.10">
    <property type="entry name" value="Calcium-transporting ATPase, cytoplasmic transduction domain A"/>
    <property type="match status" value="1"/>
</dbReference>
<dbReference type="FunFam" id="2.70.150.10:FF:000020">
    <property type="entry name" value="Copper-exporting P-type ATPase A"/>
    <property type="match status" value="1"/>
</dbReference>
<evidence type="ECO:0000256" key="5">
    <source>
        <dbReference type="ARBA" id="ARBA00022723"/>
    </source>
</evidence>
<dbReference type="NCBIfam" id="TIGR01525">
    <property type="entry name" value="ATPase-IB_hvy"/>
    <property type="match status" value="1"/>
</dbReference>
<evidence type="ECO:0000313" key="14">
    <source>
        <dbReference type="Proteomes" id="UP000295097"/>
    </source>
</evidence>
<dbReference type="SFLD" id="SFLDF00027">
    <property type="entry name" value="p-type_atpase"/>
    <property type="match status" value="1"/>
</dbReference>
<proteinExistence type="inferred from homology"/>
<keyword evidence="8" id="KW-1278">Translocase</keyword>
<feature type="transmembrane region" description="Helical" evidence="11">
    <location>
        <begin position="160"/>
        <end position="181"/>
    </location>
</feature>
<dbReference type="GO" id="GO:0016887">
    <property type="term" value="F:ATP hydrolysis activity"/>
    <property type="evidence" value="ECO:0007669"/>
    <property type="project" value="InterPro"/>
</dbReference>
<evidence type="ECO:0000313" key="13">
    <source>
        <dbReference type="EMBL" id="TCT28467.1"/>
    </source>
</evidence>
<dbReference type="SFLD" id="SFLDG00002">
    <property type="entry name" value="C1.7:_P-type_atpase_like"/>
    <property type="match status" value="1"/>
</dbReference>
<keyword evidence="4 11" id="KW-0812">Transmembrane</keyword>
<dbReference type="GO" id="GO:0060003">
    <property type="term" value="P:copper ion export"/>
    <property type="evidence" value="ECO:0007669"/>
    <property type="project" value="UniProtKB-ARBA"/>
</dbReference>
<dbReference type="GO" id="GO:0005507">
    <property type="term" value="F:copper ion binding"/>
    <property type="evidence" value="ECO:0007669"/>
    <property type="project" value="TreeGrafter"/>
</dbReference>
<feature type="transmembrane region" description="Helical" evidence="11">
    <location>
        <begin position="414"/>
        <end position="437"/>
    </location>
</feature>
<keyword evidence="5 11" id="KW-0479">Metal-binding</keyword>
<evidence type="ECO:0000256" key="2">
    <source>
        <dbReference type="ARBA" id="ARBA00006024"/>
    </source>
</evidence>
<dbReference type="Proteomes" id="UP000295097">
    <property type="component" value="Unassembled WGS sequence"/>
</dbReference>
<dbReference type="InterPro" id="IPR013087">
    <property type="entry name" value="Znf_C2H2_type"/>
</dbReference>
<dbReference type="PROSITE" id="PS00028">
    <property type="entry name" value="ZINC_FINGER_C2H2_1"/>
    <property type="match status" value="1"/>
</dbReference>
<feature type="transmembrane region" description="Helical" evidence="11">
    <location>
        <begin position="730"/>
        <end position="752"/>
    </location>
</feature>
<accession>A0A4V2V330</accession>